<evidence type="ECO:0000256" key="22">
    <source>
        <dbReference type="PIRNR" id="PIRNR001563"/>
    </source>
</evidence>
<dbReference type="SUPFAM" id="SSF53244">
    <property type="entry name" value="MurD-like peptide ligases, peptide-binding domain"/>
    <property type="match status" value="1"/>
</dbReference>
<evidence type="ECO:0000256" key="18">
    <source>
        <dbReference type="ARBA" id="ARBA00047493"/>
    </source>
</evidence>
<evidence type="ECO:0000256" key="9">
    <source>
        <dbReference type="ARBA" id="ARBA00022598"/>
    </source>
</evidence>
<dbReference type="GO" id="GO:0005524">
    <property type="term" value="F:ATP binding"/>
    <property type="evidence" value="ECO:0007669"/>
    <property type="project" value="UniProtKB-KW"/>
</dbReference>
<dbReference type="InterPro" id="IPR001645">
    <property type="entry name" value="Folylpolyglutamate_synth"/>
</dbReference>
<comment type="cofactor">
    <cofactor evidence="1">
        <name>Mg(2+)</name>
        <dbReference type="ChEBI" id="CHEBI:18420"/>
    </cofactor>
</comment>
<keyword evidence="13" id="KW-0460">Magnesium</keyword>
<dbReference type="FunFam" id="3.40.1190.10:FF:000011">
    <property type="entry name" value="Folylpolyglutamate synthase/dihydrofolate synthase"/>
    <property type="match status" value="1"/>
</dbReference>
<accession>A0A1T4PRE1</accession>
<evidence type="ECO:0000256" key="3">
    <source>
        <dbReference type="ARBA" id="ARBA00004799"/>
    </source>
</evidence>
<evidence type="ECO:0000256" key="15">
    <source>
        <dbReference type="ARBA" id="ARBA00030048"/>
    </source>
</evidence>
<dbReference type="EMBL" id="FUWR01000010">
    <property type="protein sequence ID" value="SJZ94162.1"/>
    <property type="molecule type" value="Genomic_DNA"/>
</dbReference>
<evidence type="ECO:0000256" key="13">
    <source>
        <dbReference type="ARBA" id="ARBA00022842"/>
    </source>
</evidence>
<dbReference type="Proteomes" id="UP000190102">
    <property type="component" value="Unassembled WGS sequence"/>
</dbReference>
<gene>
    <name evidence="25" type="ORF">SAMN02745119_02089</name>
</gene>
<keyword evidence="14" id="KW-0289">Folate biosynthesis</keyword>
<dbReference type="Gene3D" id="3.40.1190.10">
    <property type="entry name" value="Mur-like, catalytic domain"/>
    <property type="match status" value="1"/>
</dbReference>
<evidence type="ECO:0000256" key="19">
    <source>
        <dbReference type="ARBA" id="ARBA00047808"/>
    </source>
</evidence>
<dbReference type="GO" id="GO:0004326">
    <property type="term" value="F:tetrahydrofolylpolyglutamate synthase activity"/>
    <property type="evidence" value="ECO:0007669"/>
    <property type="project" value="UniProtKB-EC"/>
</dbReference>
<evidence type="ECO:0000256" key="12">
    <source>
        <dbReference type="ARBA" id="ARBA00022840"/>
    </source>
</evidence>
<keyword evidence="26" id="KW-1185">Reference proteome</keyword>
<comment type="pathway">
    <text evidence="4">Cofactor biosynthesis; tetrahydrofolylpolyglutamate biosynthesis.</text>
</comment>
<dbReference type="InterPro" id="IPR004101">
    <property type="entry name" value="Mur_ligase_C"/>
</dbReference>
<comment type="similarity">
    <text evidence="5 22">Belongs to the folylpolyglutamate synthase family.</text>
</comment>
<dbReference type="NCBIfam" id="TIGR01499">
    <property type="entry name" value="folC"/>
    <property type="match status" value="1"/>
</dbReference>
<dbReference type="Pfam" id="PF02875">
    <property type="entry name" value="Mur_ligase_C"/>
    <property type="match status" value="1"/>
</dbReference>
<dbReference type="GO" id="GO:0046656">
    <property type="term" value="P:folic acid biosynthetic process"/>
    <property type="evidence" value="ECO:0007669"/>
    <property type="project" value="UniProtKB-KW"/>
</dbReference>
<evidence type="ECO:0000256" key="20">
    <source>
        <dbReference type="ARBA" id="ARBA00049035"/>
    </source>
</evidence>
<comment type="catalytic activity">
    <reaction evidence="20">
        <text>(6R)-5,10-methylenetetrahydrofolyl-(gamma-L-Glu)(n) + L-glutamate + ATP = (6R)-5,10-methylenetetrahydrofolyl-(gamma-L-Glu)(n+1) + ADP + phosphate + H(+)</text>
        <dbReference type="Rhea" id="RHEA:51912"/>
        <dbReference type="Rhea" id="RHEA-COMP:13257"/>
        <dbReference type="Rhea" id="RHEA-COMP:13258"/>
        <dbReference type="ChEBI" id="CHEBI:15378"/>
        <dbReference type="ChEBI" id="CHEBI:29985"/>
        <dbReference type="ChEBI" id="CHEBI:30616"/>
        <dbReference type="ChEBI" id="CHEBI:43474"/>
        <dbReference type="ChEBI" id="CHEBI:136572"/>
        <dbReference type="ChEBI" id="CHEBI:456216"/>
        <dbReference type="EC" id="6.3.2.17"/>
    </reaction>
</comment>
<keyword evidence="11 22" id="KW-0547">Nucleotide-binding</keyword>
<evidence type="ECO:0000256" key="1">
    <source>
        <dbReference type="ARBA" id="ARBA00001946"/>
    </source>
</evidence>
<proteinExistence type="inferred from homology"/>
<evidence type="ECO:0000256" key="21">
    <source>
        <dbReference type="ARBA" id="ARBA00049161"/>
    </source>
</evidence>
<dbReference type="RefSeq" id="WP_078790370.1">
    <property type="nucleotide sequence ID" value="NZ_FUWR01000010.1"/>
</dbReference>
<name>A0A1T4PRE1_9BACT</name>
<reference evidence="26" key="1">
    <citation type="submission" date="2017-02" db="EMBL/GenBank/DDBJ databases">
        <authorList>
            <person name="Varghese N."/>
            <person name="Submissions S."/>
        </authorList>
    </citation>
    <scope>NUCLEOTIDE SEQUENCE [LARGE SCALE GENOMIC DNA]</scope>
    <source>
        <strain evidence="26">ATCC BAA-34</strain>
    </source>
</reference>
<evidence type="ECO:0000256" key="6">
    <source>
        <dbReference type="ARBA" id="ARBA00013023"/>
    </source>
</evidence>
<dbReference type="GO" id="GO:0046872">
    <property type="term" value="F:metal ion binding"/>
    <property type="evidence" value="ECO:0007669"/>
    <property type="project" value="UniProtKB-KW"/>
</dbReference>
<evidence type="ECO:0000256" key="8">
    <source>
        <dbReference type="ARBA" id="ARBA00019357"/>
    </source>
</evidence>
<comment type="pathway">
    <text evidence="3">Cofactor biosynthesis; tetrahydrofolate biosynthesis; 7,8-dihydrofolate from 2-amino-4-hydroxy-6-hydroxymethyl-7,8-dihydropteridine diphosphate and 4-aminobenzoate: step 2/2.</text>
</comment>
<dbReference type="SUPFAM" id="SSF53623">
    <property type="entry name" value="MurD-like peptide ligases, catalytic domain"/>
    <property type="match status" value="1"/>
</dbReference>
<organism evidence="25 26">
    <name type="scientific">Trichlorobacter thiogenes</name>
    <dbReference type="NCBI Taxonomy" id="115783"/>
    <lineage>
        <taxon>Bacteria</taxon>
        <taxon>Pseudomonadati</taxon>
        <taxon>Thermodesulfobacteriota</taxon>
        <taxon>Desulfuromonadia</taxon>
        <taxon>Geobacterales</taxon>
        <taxon>Geobacteraceae</taxon>
        <taxon>Trichlorobacter</taxon>
    </lineage>
</organism>
<evidence type="ECO:0000259" key="24">
    <source>
        <dbReference type="Pfam" id="PF08245"/>
    </source>
</evidence>
<keyword evidence="12 22" id="KW-0067">ATP-binding</keyword>
<feature type="domain" description="Mur ligase C-terminal" evidence="23">
    <location>
        <begin position="287"/>
        <end position="407"/>
    </location>
</feature>
<dbReference type="GO" id="GO:0046654">
    <property type="term" value="P:tetrahydrofolate biosynthetic process"/>
    <property type="evidence" value="ECO:0007669"/>
    <property type="project" value="UniProtKB-UniPathway"/>
</dbReference>
<dbReference type="PIRSF" id="PIRSF001563">
    <property type="entry name" value="Folylpolyglu_synth"/>
    <property type="match status" value="1"/>
</dbReference>
<dbReference type="PANTHER" id="PTHR11136">
    <property type="entry name" value="FOLYLPOLYGLUTAMATE SYNTHASE-RELATED"/>
    <property type="match status" value="1"/>
</dbReference>
<comment type="catalytic activity">
    <reaction evidence="18">
        <text>(6S)-5,6,7,8-tetrahydrofolyl-(gamma-L-Glu)(n) + L-glutamate + ATP = (6S)-5,6,7,8-tetrahydrofolyl-(gamma-L-Glu)(n+1) + ADP + phosphate + H(+)</text>
        <dbReference type="Rhea" id="RHEA:10580"/>
        <dbReference type="Rhea" id="RHEA-COMP:14738"/>
        <dbReference type="Rhea" id="RHEA-COMP:14740"/>
        <dbReference type="ChEBI" id="CHEBI:15378"/>
        <dbReference type="ChEBI" id="CHEBI:29985"/>
        <dbReference type="ChEBI" id="CHEBI:30616"/>
        <dbReference type="ChEBI" id="CHEBI:43474"/>
        <dbReference type="ChEBI" id="CHEBI:141005"/>
        <dbReference type="ChEBI" id="CHEBI:456216"/>
        <dbReference type="EC" id="6.3.2.17"/>
    </reaction>
</comment>
<evidence type="ECO:0000256" key="10">
    <source>
        <dbReference type="ARBA" id="ARBA00022723"/>
    </source>
</evidence>
<evidence type="ECO:0000256" key="5">
    <source>
        <dbReference type="ARBA" id="ARBA00008276"/>
    </source>
</evidence>
<dbReference type="InterPro" id="IPR036565">
    <property type="entry name" value="Mur-like_cat_sf"/>
</dbReference>
<dbReference type="GO" id="GO:0005737">
    <property type="term" value="C:cytoplasm"/>
    <property type="evidence" value="ECO:0007669"/>
    <property type="project" value="TreeGrafter"/>
</dbReference>
<dbReference type="OrthoDB" id="9809356at2"/>
<sequence>MPVSQHLAQLFGRRRFNIKPGLERITALLERHGHPERSFAAVHIVGTNGKGSTAAFLASILEQAGFTTGLFTSPHLVSYTERFRVNGVDSSPEQLELLIQELLAQATPDETFFELTTALACHWFAQNRVQIAVLEAGMGGRSDATAAVPGMATIITPIALDHCQWLGTDLQTIAAEKVGIAVPGTPIISAAQAPAVLNVLEDYCQKNGNRLFLAERDFKATRNVTDGSLTYQGPAETVSGLFLSLNGSYQTGNASLALAAAEQLASLGFPVSTLALRQGLASTRWPGRMELIRLPDGSDLLLDGAHNPAGAQALADALSAYGTRKKILLLGMMEDKDLQGVLQPLLQQVQQVITVSPSQERAIPAESLAGSCRTAGVMATAADSVAAGLKAAQAAAKPGDLIIAAGSLFLVGELKALLAGIPCEAVRG</sequence>
<dbReference type="Pfam" id="PF08245">
    <property type="entry name" value="Mur_ligase_M"/>
    <property type="match status" value="1"/>
</dbReference>
<comment type="catalytic activity">
    <reaction evidence="19">
        <text>10-formyltetrahydrofolyl-(gamma-L-Glu)(n) + L-glutamate + ATP = 10-formyltetrahydrofolyl-(gamma-L-Glu)(n+1) + ADP + phosphate + H(+)</text>
        <dbReference type="Rhea" id="RHEA:51904"/>
        <dbReference type="Rhea" id="RHEA-COMP:13088"/>
        <dbReference type="Rhea" id="RHEA-COMP:14300"/>
        <dbReference type="ChEBI" id="CHEBI:15378"/>
        <dbReference type="ChEBI" id="CHEBI:29985"/>
        <dbReference type="ChEBI" id="CHEBI:30616"/>
        <dbReference type="ChEBI" id="CHEBI:43474"/>
        <dbReference type="ChEBI" id="CHEBI:134413"/>
        <dbReference type="ChEBI" id="CHEBI:456216"/>
        <dbReference type="EC" id="6.3.2.17"/>
    </reaction>
</comment>
<dbReference type="EC" id="6.3.2.12" evidence="6"/>
<evidence type="ECO:0000256" key="7">
    <source>
        <dbReference type="ARBA" id="ARBA00013025"/>
    </source>
</evidence>
<evidence type="ECO:0000313" key="26">
    <source>
        <dbReference type="Proteomes" id="UP000190102"/>
    </source>
</evidence>
<dbReference type="AlphaFoldDB" id="A0A1T4PRE1"/>
<dbReference type="GO" id="GO:0008841">
    <property type="term" value="F:dihydrofolate synthase activity"/>
    <property type="evidence" value="ECO:0007669"/>
    <property type="project" value="UniProtKB-EC"/>
</dbReference>
<dbReference type="STRING" id="115783.SAMN02745119_02089"/>
<evidence type="ECO:0000256" key="17">
    <source>
        <dbReference type="ARBA" id="ARBA00032510"/>
    </source>
</evidence>
<evidence type="ECO:0000256" key="14">
    <source>
        <dbReference type="ARBA" id="ARBA00022909"/>
    </source>
</evidence>
<keyword evidence="10" id="KW-0479">Metal-binding</keyword>
<dbReference type="PANTHER" id="PTHR11136:SF0">
    <property type="entry name" value="DIHYDROFOLATE SYNTHETASE-RELATED"/>
    <property type="match status" value="1"/>
</dbReference>
<evidence type="ECO:0000256" key="4">
    <source>
        <dbReference type="ARBA" id="ARBA00005150"/>
    </source>
</evidence>
<dbReference type="EC" id="6.3.2.17" evidence="7"/>
<evidence type="ECO:0000313" key="25">
    <source>
        <dbReference type="EMBL" id="SJZ94162.1"/>
    </source>
</evidence>
<evidence type="ECO:0000256" key="11">
    <source>
        <dbReference type="ARBA" id="ARBA00022741"/>
    </source>
</evidence>
<protein>
    <recommendedName>
        <fullName evidence="8">Dihydrofolate synthase/folylpolyglutamate synthase</fullName>
        <ecNumber evidence="6">6.3.2.12</ecNumber>
        <ecNumber evidence="7">6.3.2.17</ecNumber>
    </recommendedName>
    <alternativeName>
        <fullName evidence="17">Folylpoly-gamma-glutamate synthetase-dihydrofolate synthetase</fullName>
    </alternativeName>
    <alternativeName>
        <fullName evidence="15">Folylpolyglutamate synthetase</fullName>
    </alternativeName>
    <alternativeName>
        <fullName evidence="16">Tetrahydrofolylpolyglutamate synthase</fullName>
    </alternativeName>
</protein>
<evidence type="ECO:0000256" key="16">
    <source>
        <dbReference type="ARBA" id="ARBA00030592"/>
    </source>
</evidence>
<feature type="domain" description="Mur ligase central" evidence="24">
    <location>
        <begin position="45"/>
        <end position="260"/>
    </location>
</feature>
<comment type="function">
    <text evidence="2">Functions in two distinct reactions of the de novo folate biosynthetic pathway. Catalyzes the addition of a glutamate residue to dihydropteroate (7,8-dihydropteroate or H2Pte) to form dihydrofolate (7,8-dihydrofolate monoglutamate or H2Pte-Glu). Also catalyzes successive additions of L-glutamate to tetrahydrofolate or 10-formyltetrahydrofolate or 5,10-methylenetetrahydrofolate, leading to folylpolyglutamate derivatives.</text>
</comment>
<comment type="catalytic activity">
    <reaction evidence="21">
        <text>7,8-dihydropteroate + L-glutamate + ATP = 7,8-dihydrofolate + ADP + phosphate + H(+)</text>
        <dbReference type="Rhea" id="RHEA:23584"/>
        <dbReference type="ChEBI" id="CHEBI:15378"/>
        <dbReference type="ChEBI" id="CHEBI:17839"/>
        <dbReference type="ChEBI" id="CHEBI:29985"/>
        <dbReference type="ChEBI" id="CHEBI:30616"/>
        <dbReference type="ChEBI" id="CHEBI:43474"/>
        <dbReference type="ChEBI" id="CHEBI:57451"/>
        <dbReference type="ChEBI" id="CHEBI:456216"/>
        <dbReference type="EC" id="6.3.2.12"/>
    </reaction>
</comment>
<evidence type="ECO:0000259" key="23">
    <source>
        <dbReference type="Pfam" id="PF02875"/>
    </source>
</evidence>
<dbReference type="InterPro" id="IPR013221">
    <property type="entry name" value="Mur_ligase_cen"/>
</dbReference>
<dbReference type="UniPathway" id="UPA00077">
    <property type="reaction ID" value="UER00157"/>
</dbReference>
<dbReference type="Gene3D" id="3.90.190.20">
    <property type="entry name" value="Mur ligase, C-terminal domain"/>
    <property type="match status" value="1"/>
</dbReference>
<dbReference type="InterPro" id="IPR036615">
    <property type="entry name" value="Mur_ligase_C_dom_sf"/>
</dbReference>
<evidence type="ECO:0000256" key="2">
    <source>
        <dbReference type="ARBA" id="ARBA00002714"/>
    </source>
</evidence>
<keyword evidence="9 22" id="KW-0436">Ligase</keyword>